<dbReference type="AlphaFoldDB" id="X0X374"/>
<keyword evidence="1" id="KW-1133">Transmembrane helix</keyword>
<organism evidence="2">
    <name type="scientific">marine sediment metagenome</name>
    <dbReference type="NCBI Taxonomy" id="412755"/>
    <lineage>
        <taxon>unclassified sequences</taxon>
        <taxon>metagenomes</taxon>
        <taxon>ecological metagenomes</taxon>
    </lineage>
</organism>
<evidence type="ECO:0000256" key="1">
    <source>
        <dbReference type="SAM" id="Phobius"/>
    </source>
</evidence>
<sequence>MCVNLYLEELKGMVCTVVTTAIAASITVAAVVGLITLLVVREVADASKRPVLKLLGRHLAAFSIPLLVVLVFVVIMHMLEIIA</sequence>
<keyword evidence="1" id="KW-0472">Membrane</keyword>
<feature type="transmembrane region" description="Helical" evidence="1">
    <location>
        <begin position="59"/>
        <end position="79"/>
    </location>
</feature>
<feature type="transmembrane region" description="Helical" evidence="1">
    <location>
        <begin position="12"/>
        <end position="39"/>
    </location>
</feature>
<dbReference type="EMBL" id="BARS01046616">
    <property type="protein sequence ID" value="GAG31088.1"/>
    <property type="molecule type" value="Genomic_DNA"/>
</dbReference>
<reference evidence="2" key="1">
    <citation type="journal article" date="2014" name="Front. Microbiol.">
        <title>High frequency of phylogenetically diverse reductive dehalogenase-homologous genes in deep subseafloor sedimentary metagenomes.</title>
        <authorList>
            <person name="Kawai M."/>
            <person name="Futagami T."/>
            <person name="Toyoda A."/>
            <person name="Takaki Y."/>
            <person name="Nishi S."/>
            <person name="Hori S."/>
            <person name="Arai W."/>
            <person name="Tsubouchi T."/>
            <person name="Morono Y."/>
            <person name="Uchiyama I."/>
            <person name="Ito T."/>
            <person name="Fujiyama A."/>
            <person name="Inagaki F."/>
            <person name="Takami H."/>
        </authorList>
    </citation>
    <scope>NUCLEOTIDE SEQUENCE</scope>
    <source>
        <strain evidence="2">Expedition CK06-06</strain>
    </source>
</reference>
<accession>X0X374</accession>
<keyword evidence="1" id="KW-0812">Transmembrane</keyword>
<name>X0X374_9ZZZZ</name>
<evidence type="ECO:0000313" key="2">
    <source>
        <dbReference type="EMBL" id="GAG31088.1"/>
    </source>
</evidence>
<gene>
    <name evidence="2" type="ORF">S01H1_70136</name>
</gene>
<comment type="caution">
    <text evidence="2">The sequence shown here is derived from an EMBL/GenBank/DDBJ whole genome shotgun (WGS) entry which is preliminary data.</text>
</comment>
<proteinExistence type="predicted"/>
<protein>
    <submittedName>
        <fullName evidence="2">Uncharacterized protein</fullName>
    </submittedName>
</protein>